<dbReference type="RefSeq" id="WP_109905918.1">
    <property type="nucleotide sequence ID" value="NZ_QGLE01000006.1"/>
</dbReference>
<gene>
    <name evidence="1" type="ORF">DKG74_11640</name>
</gene>
<dbReference type="AlphaFoldDB" id="A0A317E7B9"/>
<evidence type="ECO:0008006" key="3">
    <source>
        <dbReference type="Google" id="ProtNLM"/>
    </source>
</evidence>
<accession>A0A317E7B9</accession>
<dbReference type="InterPro" id="IPR038573">
    <property type="entry name" value="BrnT_sf"/>
</dbReference>
<protein>
    <recommendedName>
        <fullName evidence="3">BrnT family toxin</fullName>
    </recommendedName>
</protein>
<keyword evidence="2" id="KW-1185">Reference proteome</keyword>
<dbReference type="EMBL" id="QGLE01000006">
    <property type="protein sequence ID" value="PWR22521.1"/>
    <property type="molecule type" value="Genomic_DNA"/>
</dbReference>
<reference evidence="1 2" key="1">
    <citation type="submission" date="2018-05" db="EMBL/GenBank/DDBJ databases">
        <title>Zavarzinia sp. HR-AS.</title>
        <authorList>
            <person name="Lee Y."/>
            <person name="Jeon C.O."/>
        </authorList>
    </citation>
    <scope>NUCLEOTIDE SEQUENCE [LARGE SCALE GENOMIC DNA]</scope>
    <source>
        <strain evidence="1 2">HR-AS</strain>
    </source>
</reference>
<proteinExistence type="predicted"/>
<name>A0A317E7B9_9PROT</name>
<dbReference type="Gene3D" id="3.10.450.530">
    <property type="entry name" value="Ribonuclease toxin, BrnT, of type II toxin-antitoxin system"/>
    <property type="match status" value="1"/>
</dbReference>
<organism evidence="1 2">
    <name type="scientific">Zavarzinia aquatilis</name>
    <dbReference type="NCBI Taxonomy" id="2211142"/>
    <lineage>
        <taxon>Bacteria</taxon>
        <taxon>Pseudomonadati</taxon>
        <taxon>Pseudomonadota</taxon>
        <taxon>Alphaproteobacteria</taxon>
        <taxon>Rhodospirillales</taxon>
        <taxon>Zavarziniaceae</taxon>
        <taxon>Zavarzinia</taxon>
    </lineage>
</organism>
<dbReference type="InterPro" id="IPR007460">
    <property type="entry name" value="BrnT_toxin"/>
</dbReference>
<dbReference type="Pfam" id="PF04365">
    <property type="entry name" value="BrnT_toxin"/>
    <property type="match status" value="1"/>
</dbReference>
<dbReference type="Proteomes" id="UP000245461">
    <property type="component" value="Unassembled WGS sequence"/>
</dbReference>
<sequence length="83" mass="9228">MRITWDEPKRQLNLAKHGFDFVDLADGSFFETAVITPSVQGRFKAIGILRDGTIAVIFARLGTQGIAVISMRPANRKERSLLP</sequence>
<evidence type="ECO:0000313" key="1">
    <source>
        <dbReference type="EMBL" id="PWR22521.1"/>
    </source>
</evidence>
<comment type="caution">
    <text evidence="1">The sequence shown here is derived from an EMBL/GenBank/DDBJ whole genome shotgun (WGS) entry which is preliminary data.</text>
</comment>
<evidence type="ECO:0000313" key="2">
    <source>
        <dbReference type="Proteomes" id="UP000245461"/>
    </source>
</evidence>
<dbReference type="OrthoDB" id="9798158at2"/>